<name>A0AAV5BTC3_ELECO</name>
<dbReference type="Pfam" id="PF24793">
    <property type="entry name" value="GINT1_N"/>
    <property type="match status" value="1"/>
</dbReference>
<dbReference type="Pfam" id="PF06799">
    <property type="entry name" value="CGLD27-like"/>
    <property type="match status" value="1"/>
</dbReference>
<keyword evidence="2" id="KW-0812">Transmembrane</keyword>
<feature type="transmembrane region" description="Helical" evidence="2">
    <location>
        <begin position="126"/>
        <end position="149"/>
    </location>
</feature>
<dbReference type="InterPro" id="IPR009631">
    <property type="entry name" value="CGLD27-like"/>
</dbReference>
<reference evidence="4" key="2">
    <citation type="submission" date="2021-12" db="EMBL/GenBank/DDBJ databases">
        <title>Resequencing data analysis of finger millet.</title>
        <authorList>
            <person name="Hatakeyama M."/>
            <person name="Aluri S."/>
            <person name="Balachadran M.T."/>
            <person name="Sivarajan S.R."/>
            <person name="Poveda L."/>
            <person name="Shimizu-Inatsugi R."/>
            <person name="Schlapbach R."/>
            <person name="Sreeman S.M."/>
            <person name="Shimizu K.K."/>
        </authorList>
    </citation>
    <scope>NUCLEOTIDE SEQUENCE</scope>
</reference>
<dbReference type="InterPro" id="IPR056442">
    <property type="entry name" value="GINT1_N"/>
</dbReference>
<evidence type="ECO:0000313" key="5">
    <source>
        <dbReference type="Proteomes" id="UP001054889"/>
    </source>
</evidence>
<dbReference type="GO" id="GO:0016020">
    <property type="term" value="C:membrane"/>
    <property type="evidence" value="ECO:0007669"/>
    <property type="project" value="UniProtKB-SubCell"/>
</dbReference>
<dbReference type="FunFam" id="2.115.10.20:FF:000004">
    <property type="entry name" value="Glucosamine inositolphosphorylceramide transferase 1"/>
    <property type="match status" value="1"/>
</dbReference>
<dbReference type="SUPFAM" id="SSF53448">
    <property type="entry name" value="Nucleotide-diphospho-sugar transferases"/>
    <property type="match status" value="1"/>
</dbReference>
<feature type="transmembrane region" description="Helical" evidence="2">
    <location>
        <begin position="100"/>
        <end position="120"/>
    </location>
</feature>
<evidence type="ECO:0000256" key="2">
    <source>
        <dbReference type="SAM" id="Phobius"/>
    </source>
</evidence>
<feature type="compositionally biased region" description="Basic residues" evidence="1">
    <location>
        <begin position="41"/>
        <end position="50"/>
    </location>
</feature>
<keyword evidence="5" id="KW-1185">Reference proteome</keyword>
<dbReference type="InterPro" id="IPR004263">
    <property type="entry name" value="Exostosin"/>
</dbReference>
<feature type="transmembrane region" description="Helical" evidence="2">
    <location>
        <begin position="222"/>
        <end position="243"/>
    </location>
</feature>
<dbReference type="GO" id="GO:0016757">
    <property type="term" value="F:glycosyltransferase activity"/>
    <property type="evidence" value="ECO:0007669"/>
    <property type="project" value="InterPro"/>
</dbReference>
<sequence length="681" mass="75431">MATAASLSSPLHARLLPVLPNPSPCLNPAVRAFHTSGARRSPPRRHRRFAKPPSRNGSSPETGWCPVPPEQQPVNEYEALAASLPFSWAAGDLRLYCSRLAATGAAVAIFVGLPVAAFGGRGSDGLHLALGATGSGILAVTLAVVRMYLGWAYIGNRLLSATVEYEETGWYDGQVRSEISGRLARLGSDRAVDAGGGRLGMAGRRGAMRPSSMRAALARSPATSFLLSAAVAALVVGGLYFWVVVASFRLPDSGAVGCRPDGEGSWAIGVFYGKSPLELRAIELEGKSNGNSSAWPVANPVLTCATSTEAGFPSNFVADPFLYVEGDTLFLFFETKTTTSQQGDIGVARSKDEGATWEFLGIALDEAWHLSYPFVFKYENEIYMMPEANKKKELRLYRATRFPLEWTLEKVLVNKPLIDASLVQFEGNWWLFASDFTRYGVEKNAELEIWHIREIVVVWNKGNPPSSDAFDSTVPVRIRVEEINSLNNRFRVDPLIKTRAVLELDDDIMMTCTDLEKGFRVWREHPERMVGFYPRMIDGSPLQYRNERYARGKKGYNLILTGAAFMDSEFAFKKYWSEKAREGRDYVHKHFNCEDLLMNFLYANASADSSRTVEYVHPAWAIDTSKLSSVAISRDTQKHYDIRTDCLAKFPQYMVPSLTSGNLACGKMAGTNSWTRMKIFC</sequence>
<evidence type="ECO:0000259" key="3">
    <source>
        <dbReference type="Pfam" id="PF24793"/>
    </source>
</evidence>
<gene>
    <name evidence="4" type="primary">ga05801</name>
    <name evidence="4" type="ORF">PR202_ga05801</name>
</gene>
<dbReference type="SUPFAM" id="SSF75005">
    <property type="entry name" value="Arabinanase/levansucrase/invertase"/>
    <property type="match status" value="1"/>
</dbReference>
<proteinExistence type="predicted"/>
<comment type="caution">
    <text evidence="4">The sequence shown here is derived from an EMBL/GenBank/DDBJ whole genome shotgun (WGS) entry which is preliminary data.</text>
</comment>
<keyword evidence="2" id="KW-0472">Membrane</keyword>
<accession>A0AAV5BTC3</accession>
<keyword evidence="2" id="KW-1133">Transmembrane helix</keyword>
<dbReference type="InterPro" id="IPR029044">
    <property type="entry name" value="Nucleotide-diphossugar_trans"/>
</dbReference>
<protein>
    <recommendedName>
        <fullName evidence="3">Glucosamine inositolphosphorylceramide transferase 1 N-terminal domain-containing protein</fullName>
    </recommendedName>
</protein>
<reference evidence="4" key="1">
    <citation type="journal article" date="2018" name="DNA Res.">
        <title>Multiple hybrid de novo genome assembly of finger millet, an orphan allotetraploid crop.</title>
        <authorList>
            <person name="Hatakeyama M."/>
            <person name="Aluri S."/>
            <person name="Balachadran M.T."/>
            <person name="Sivarajan S.R."/>
            <person name="Patrignani A."/>
            <person name="Gruter S."/>
            <person name="Poveda L."/>
            <person name="Shimizu-Inatsugi R."/>
            <person name="Baeten J."/>
            <person name="Francoijs K.J."/>
            <person name="Nataraja K.N."/>
            <person name="Reddy Y.A.N."/>
            <person name="Phadnis S."/>
            <person name="Ravikumar R.L."/>
            <person name="Schlapbach R."/>
            <person name="Sreeman S.M."/>
            <person name="Shimizu K.K."/>
        </authorList>
    </citation>
    <scope>NUCLEOTIDE SEQUENCE</scope>
</reference>
<dbReference type="PANTHER" id="PTHR48261:SF6">
    <property type="entry name" value="GLYCOSYLTRANSFERASE FAMILY PROTEIN"/>
    <property type="match status" value="1"/>
</dbReference>
<organism evidence="4 5">
    <name type="scientific">Eleusine coracana subsp. coracana</name>
    <dbReference type="NCBI Taxonomy" id="191504"/>
    <lineage>
        <taxon>Eukaryota</taxon>
        <taxon>Viridiplantae</taxon>
        <taxon>Streptophyta</taxon>
        <taxon>Embryophyta</taxon>
        <taxon>Tracheophyta</taxon>
        <taxon>Spermatophyta</taxon>
        <taxon>Magnoliopsida</taxon>
        <taxon>Liliopsida</taxon>
        <taxon>Poales</taxon>
        <taxon>Poaceae</taxon>
        <taxon>PACMAD clade</taxon>
        <taxon>Chloridoideae</taxon>
        <taxon>Cynodonteae</taxon>
        <taxon>Eleusininae</taxon>
        <taxon>Eleusine</taxon>
    </lineage>
</organism>
<dbReference type="Gene3D" id="2.115.10.20">
    <property type="entry name" value="Glycosyl hydrolase domain, family 43"/>
    <property type="match status" value="1"/>
</dbReference>
<evidence type="ECO:0000256" key="1">
    <source>
        <dbReference type="SAM" id="MobiDB-lite"/>
    </source>
</evidence>
<evidence type="ECO:0000313" key="4">
    <source>
        <dbReference type="EMBL" id="GJM89593.1"/>
    </source>
</evidence>
<dbReference type="AlphaFoldDB" id="A0AAV5BTC3"/>
<dbReference type="InterPro" id="IPR023296">
    <property type="entry name" value="Glyco_hydro_beta-prop_sf"/>
</dbReference>
<feature type="domain" description="Glucosamine inositolphosphorylceramide transferase 1 N-terminal" evidence="3">
    <location>
        <begin position="258"/>
        <end position="461"/>
    </location>
</feature>
<dbReference type="Gene3D" id="3.90.550.10">
    <property type="entry name" value="Spore Coat Polysaccharide Biosynthesis Protein SpsA, Chain A"/>
    <property type="match status" value="1"/>
</dbReference>
<dbReference type="PANTHER" id="PTHR48261">
    <property type="entry name" value="ACETYLGLUCOSAMINYLTRANSFERASE"/>
    <property type="match status" value="1"/>
</dbReference>
<feature type="region of interest" description="Disordered" evidence="1">
    <location>
        <begin position="34"/>
        <end position="69"/>
    </location>
</feature>
<dbReference type="Proteomes" id="UP001054889">
    <property type="component" value="Unassembled WGS sequence"/>
</dbReference>
<dbReference type="EMBL" id="BQKI01000002">
    <property type="protein sequence ID" value="GJM89593.1"/>
    <property type="molecule type" value="Genomic_DNA"/>
</dbReference>